<protein>
    <submittedName>
        <fullName evidence="4">NAD-dependent dehydratase</fullName>
    </submittedName>
</protein>
<dbReference type="Proteomes" id="UP000321523">
    <property type="component" value="Unassembled WGS sequence"/>
</dbReference>
<evidence type="ECO:0000256" key="1">
    <source>
        <dbReference type="ARBA" id="ARBA00005125"/>
    </source>
</evidence>
<dbReference type="Gene3D" id="3.40.50.720">
    <property type="entry name" value="NAD(P)-binding Rossmann-like Domain"/>
    <property type="match status" value="1"/>
</dbReference>
<dbReference type="SUPFAM" id="SSF51735">
    <property type="entry name" value="NAD(P)-binding Rossmann-fold domains"/>
    <property type="match status" value="1"/>
</dbReference>
<organism evidence="4 5">
    <name type="scientific">Skermanella aerolata</name>
    <dbReference type="NCBI Taxonomy" id="393310"/>
    <lineage>
        <taxon>Bacteria</taxon>
        <taxon>Pseudomonadati</taxon>
        <taxon>Pseudomonadota</taxon>
        <taxon>Alphaproteobacteria</taxon>
        <taxon>Rhodospirillales</taxon>
        <taxon>Azospirillaceae</taxon>
        <taxon>Skermanella</taxon>
    </lineage>
</organism>
<keyword evidence="5" id="KW-1185">Reference proteome</keyword>
<dbReference type="InterPro" id="IPR036291">
    <property type="entry name" value="NAD(P)-bd_dom_sf"/>
</dbReference>
<comment type="pathway">
    <text evidence="1">Bacterial outer membrane biogenesis; LPS O-antigen biosynthesis.</text>
</comment>
<dbReference type="RefSeq" id="WP_044437515.1">
    <property type="nucleotide sequence ID" value="NZ_BJYZ01000057.1"/>
</dbReference>
<accession>A0A512E2Q9</accession>
<evidence type="ECO:0000256" key="2">
    <source>
        <dbReference type="ARBA" id="ARBA00007637"/>
    </source>
</evidence>
<evidence type="ECO:0000259" key="3">
    <source>
        <dbReference type="Pfam" id="PF01370"/>
    </source>
</evidence>
<evidence type="ECO:0000313" key="4">
    <source>
        <dbReference type="EMBL" id="GEO42987.1"/>
    </source>
</evidence>
<comment type="similarity">
    <text evidence="2">Belongs to the NAD(P)-dependent epimerase/dehydratase family.</text>
</comment>
<dbReference type="InterPro" id="IPR001509">
    <property type="entry name" value="Epimerase_deHydtase"/>
</dbReference>
<proteinExistence type="inferred from homology"/>
<dbReference type="CDD" id="cd08946">
    <property type="entry name" value="SDR_e"/>
    <property type="match status" value="1"/>
</dbReference>
<dbReference type="Pfam" id="PF01370">
    <property type="entry name" value="Epimerase"/>
    <property type="match status" value="1"/>
</dbReference>
<sequence length="297" mass="31804">MLTHHWPKATAPDRVVVLGARGFVGRTLLTALASAEIPSIGLSSADLDLAAPGAGEKLAGILRPTDTLVMLSALTPDKGRGAGTFMANLRMSEAVSDALQKVAPAHVVYMSSNAVYPVVCGPISEATPAEPLDLYGAMHLSRELMLKAATQAPLAVLRPIMIYGAGDTHNSYGPNRLRRAAHKDGKITLFGGGEEMRDHISVDDVVGLLLMTLLHRSAGTLNLATGRSISYLDLAYKIADQFSDPIDVVLTPRQSPINHQHYDIINLRRAFPAFVFETIDDGLAKAHREMLAEALPT</sequence>
<dbReference type="AlphaFoldDB" id="A0A512E2Q9"/>
<evidence type="ECO:0000313" key="5">
    <source>
        <dbReference type="Proteomes" id="UP000321523"/>
    </source>
</evidence>
<feature type="domain" description="NAD-dependent epimerase/dehydratase" evidence="3">
    <location>
        <begin position="15"/>
        <end position="220"/>
    </location>
</feature>
<comment type="caution">
    <text evidence="4">The sequence shown here is derived from an EMBL/GenBank/DDBJ whole genome shotgun (WGS) entry which is preliminary data.</text>
</comment>
<name>A0A512E2Q9_9PROT</name>
<dbReference type="OrthoDB" id="9801785at2"/>
<dbReference type="PANTHER" id="PTHR43000">
    <property type="entry name" value="DTDP-D-GLUCOSE 4,6-DEHYDRATASE-RELATED"/>
    <property type="match status" value="1"/>
</dbReference>
<reference evidence="4 5" key="1">
    <citation type="submission" date="2019-07" db="EMBL/GenBank/DDBJ databases">
        <title>Whole genome shotgun sequence of Skermanella aerolata NBRC 106429.</title>
        <authorList>
            <person name="Hosoyama A."/>
            <person name="Uohara A."/>
            <person name="Ohji S."/>
            <person name="Ichikawa N."/>
        </authorList>
    </citation>
    <scope>NUCLEOTIDE SEQUENCE [LARGE SCALE GENOMIC DNA]</scope>
    <source>
        <strain evidence="4 5">NBRC 106429</strain>
    </source>
</reference>
<gene>
    <name evidence="4" type="ORF">SAE02_71350</name>
</gene>
<dbReference type="EMBL" id="BJYZ01000057">
    <property type="protein sequence ID" value="GEO42987.1"/>
    <property type="molecule type" value="Genomic_DNA"/>
</dbReference>